<dbReference type="PANTHER" id="PTHR46219:SF5">
    <property type="entry name" value="SHKT DOMAIN-CONTAINING PROTEIN"/>
    <property type="match status" value="1"/>
</dbReference>
<sequence>ILSSIMNTLLLVAFLSIGIVFSEACVDLVNPLNGLSDCAARKSLCNDSVYFSLMTTQCPKTCGRCPGPPLRCVDLVNPNTGVSECAATAYLCNNPIYYSTMTTQCPKTCGRC</sequence>
<dbReference type="InterPro" id="IPR003582">
    <property type="entry name" value="ShKT_dom"/>
</dbReference>
<dbReference type="AlphaFoldDB" id="A0AAV5VVI3"/>
<gene>
    <name evidence="6" type="ORF">PFISCL1PPCAC_15058</name>
</gene>
<feature type="domain" description="ShKT" evidence="5">
    <location>
        <begin position="72"/>
        <end position="112"/>
    </location>
</feature>
<evidence type="ECO:0000256" key="1">
    <source>
        <dbReference type="ARBA" id="ARBA00022729"/>
    </source>
</evidence>
<comment type="caution">
    <text evidence="6">The sequence shown here is derived from an EMBL/GenBank/DDBJ whole genome shotgun (WGS) entry which is preliminary data.</text>
</comment>
<dbReference type="Pfam" id="PF01549">
    <property type="entry name" value="ShK"/>
    <property type="match status" value="2"/>
</dbReference>
<evidence type="ECO:0000256" key="4">
    <source>
        <dbReference type="SAM" id="SignalP"/>
    </source>
</evidence>
<feature type="chain" id="PRO_5043473154" description="ShKT domain-containing protein" evidence="4">
    <location>
        <begin position="25"/>
        <end position="112"/>
    </location>
</feature>
<feature type="signal peptide" evidence="4">
    <location>
        <begin position="1"/>
        <end position="24"/>
    </location>
</feature>
<evidence type="ECO:0000313" key="7">
    <source>
        <dbReference type="Proteomes" id="UP001432322"/>
    </source>
</evidence>
<reference evidence="6" key="1">
    <citation type="submission" date="2023-10" db="EMBL/GenBank/DDBJ databases">
        <title>Genome assembly of Pristionchus species.</title>
        <authorList>
            <person name="Yoshida K."/>
            <person name="Sommer R.J."/>
        </authorList>
    </citation>
    <scope>NUCLEOTIDE SEQUENCE</scope>
    <source>
        <strain evidence="6">RS5133</strain>
    </source>
</reference>
<feature type="non-terminal residue" evidence="6">
    <location>
        <position position="1"/>
    </location>
</feature>
<organism evidence="6 7">
    <name type="scientific">Pristionchus fissidentatus</name>
    <dbReference type="NCBI Taxonomy" id="1538716"/>
    <lineage>
        <taxon>Eukaryota</taxon>
        <taxon>Metazoa</taxon>
        <taxon>Ecdysozoa</taxon>
        <taxon>Nematoda</taxon>
        <taxon>Chromadorea</taxon>
        <taxon>Rhabditida</taxon>
        <taxon>Rhabditina</taxon>
        <taxon>Diplogasteromorpha</taxon>
        <taxon>Diplogasteroidea</taxon>
        <taxon>Neodiplogasteridae</taxon>
        <taxon>Pristionchus</taxon>
    </lineage>
</organism>
<evidence type="ECO:0000259" key="5">
    <source>
        <dbReference type="PROSITE" id="PS51670"/>
    </source>
</evidence>
<dbReference type="Gene3D" id="1.10.10.1940">
    <property type="match status" value="2"/>
</dbReference>
<dbReference type="Proteomes" id="UP001432322">
    <property type="component" value="Unassembled WGS sequence"/>
</dbReference>
<evidence type="ECO:0000313" key="6">
    <source>
        <dbReference type="EMBL" id="GMT23761.1"/>
    </source>
</evidence>
<dbReference type="EMBL" id="BTSY01000004">
    <property type="protein sequence ID" value="GMT23761.1"/>
    <property type="molecule type" value="Genomic_DNA"/>
</dbReference>
<accession>A0AAV5VVI3</accession>
<keyword evidence="7" id="KW-1185">Reference proteome</keyword>
<keyword evidence="2" id="KW-1015">Disulfide bond</keyword>
<keyword evidence="1 4" id="KW-0732">Signal</keyword>
<dbReference type="SMART" id="SM00254">
    <property type="entry name" value="ShKT"/>
    <property type="match status" value="2"/>
</dbReference>
<proteinExistence type="predicted"/>
<name>A0AAV5VVI3_9BILA</name>
<evidence type="ECO:0000256" key="2">
    <source>
        <dbReference type="ARBA" id="ARBA00023157"/>
    </source>
</evidence>
<dbReference type="FunFam" id="1.10.10.1940:FF:000002">
    <property type="entry name" value="PHAryngeal gland Toxin-related"/>
    <property type="match status" value="2"/>
</dbReference>
<evidence type="ECO:0000256" key="3">
    <source>
        <dbReference type="PROSITE-ProRule" id="PRU01005"/>
    </source>
</evidence>
<feature type="domain" description="ShKT" evidence="5">
    <location>
        <begin position="25"/>
        <end position="65"/>
    </location>
</feature>
<comment type="caution">
    <text evidence="3">Lacks conserved residue(s) required for the propagation of feature annotation.</text>
</comment>
<dbReference type="PANTHER" id="PTHR46219">
    <property type="entry name" value="PROTEIN CBG11138"/>
    <property type="match status" value="1"/>
</dbReference>
<protein>
    <recommendedName>
        <fullName evidence="5">ShKT domain-containing protein</fullName>
    </recommendedName>
</protein>
<dbReference type="PROSITE" id="PS51670">
    <property type="entry name" value="SHKT"/>
    <property type="match status" value="2"/>
</dbReference>